<comment type="caution">
    <text evidence="2">The sequence shown here is derived from an EMBL/GenBank/DDBJ whole genome shotgun (WGS) entry which is preliminary data.</text>
</comment>
<accession>A0A6A4LXG4</accession>
<feature type="compositionally biased region" description="Acidic residues" evidence="1">
    <location>
        <begin position="49"/>
        <end position="70"/>
    </location>
</feature>
<proteinExistence type="predicted"/>
<keyword evidence="3" id="KW-1185">Reference proteome</keyword>
<evidence type="ECO:0000313" key="3">
    <source>
        <dbReference type="Proteomes" id="UP000428333"/>
    </source>
</evidence>
<sequence>MEEEDGPPPGWQLNSHMFIFKEEQIEEEDGPPPGCQSIPVKQEDVCLVEIDEEEEEEEDDDDDDDDDDGPPPDRQSVPQQPQPPPTFPPAISSASSVVGNAQNSKVLDRVGNYVDEANVLYKAI</sequence>
<protein>
    <submittedName>
        <fullName evidence="2">Uncharacterized protein</fullName>
    </submittedName>
</protein>
<reference evidence="2 3" key="1">
    <citation type="journal article" date="2019" name="Genome Biol. Evol.">
        <title>The Rhododendron genome and chromosomal organization provide insight into shared whole-genome duplications across the heath family (Ericaceae).</title>
        <authorList>
            <person name="Soza V.L."/>
            <person name="Lindsley D."/>
            <person name="Waalkes A."/>
            <person name="Ramage E."/>
            <person name="Patwardhan R.P."/>
            <person name="Burton J.N."/>
            <person name="Adey A."/>
            <person name="Kumar A."/>
            <person name="Qiu R."/>
            <person name="Shendure J."/>
            <person name="Hall B."/>
        </authorList>
    </citation>
    <scope>NUCLEOTIDE SEQUENCE [LARGE SCALE GENOMIC DNA]</scope>
    <source>
        <strain evidence="2">RSF 1966-606</strain>
    </source>
</reference>
<dbReference type="AlphaFoldDB" id="A0A6A4LXG4"/>
<dbReference type="EMBL" id="QEFC01000934">
    <property type="protein sequence ID" value="KAE9461902.1"/>
    <property type="molecule type" value="Genomic_DNA"/>
</dbReference>
<organism evidence="2 3">
    <name type="scientific">Rhododendron williamsianum</name>
    <dbReference type="NCBI Taxonomy" id="262921"/>
    <lineage>
        <taxon>Eukaryota</taxon>
        <taxon>Viridiplantae</taxon>
        <taxon>Streptophyta</taxon>
        <taxon>Embryophyta</taxon>
        <taxon>Tracheophyta</taxon>
        <taxon>Spermatophyta</taxon>
        <taxon>Magnoliopsida</taxon>
        <taxon>eudicotyledons</taxon>
        <taxon>Gunneridae</taxon>
        <taxon>Pentapetalae</taxon>
        <taxon>asterids</taxon>
        <taxon>Ericales</taxon>
        <taxon>Ericaceae</taxon>
        <taxon>Ericoideae</taxon>
        <taxon>Rhodoreae</taxon>
        <taxon>Rhododendron</taxon>
    </lineage>
</organism>
<gene>
    <name evidence="2" type="ORF">C3L33_06227</name>
</gene>
<feature type="region of interest" description="Disordered" evidence="1">
    <location>
        <begin position="1"/>
        <end position="99"/>
    </location>
</feature>
<dbReference type="Proteomes" id="UP000428333">
    <property type="component" value="Linkage Group LG04"/>
</dbReference>
<evidence type="ECO:0000256" key="1">
    <source>
        <dbReference type="SAM" id="MobiDB-lite"/>
    </source>
</evidence>
<name>A0A6A4LXG4_9ERIC</name>
<evidence type="ECO:0000313" key="2">
    <source>
        <dbReference type="EMBL" id="KAE9461902.1"/>
    </source>
</evidence>
<feature type="non-terminal residue" evidence="2">
    <location>
        <position position="1"/>
    </location>
</feature>